<name>A0AAD4SKC7_9MAGN</name>
<protein>
    <recommendedName>
        <fullName evidence="3">Large ribosomal RNA subunit accumulation protein YCED homolog 2, chloroplastic</fullName>
    </recommendedName>
</protein>
<keyword evidence="2" id="KW-1185">Reference proteome</keyword>
<dbReference type="InterPro" id="IPR003772">
    <property type="entry name" value="YceD"/>
</dbReference>
<dbReference type="PANTHER" id="PTHR37734:SF1">
    <property type="entry name" value="LARGE RIBOSOMAL RNA SUBUNIT ACCUMULATION PROTEIN YCED HOMOLOG 2, CHLOROPLASTIC"/>
    <property type="match status" value="1"/>
</dbReference>
<sequence length="259" mass="29053">MERGTYLIPEKLNLIPSISYSKFIIKRIKTHNKAALLVGRVVPINHPHFQFSIKCSSSDDEKDELPPIARKSSIGGRRNPRRLIKLATSDGKWHDKWTSDYIFTLQDLQLADLSIDGQKNAEVLISLTATKHSGFGFSVEGRIVTSFTRICTNCSSSYHREINTTFDVWVLPSTRENRSSSTQLPEIGGDDPSVIYVKPGCEADLDSLIRDTVRLTTSAKDTCSESCEKAEPRLHYIGGKEASAIDGRWSRLLELKKKL</sequence>
<dbReference type="AlphaFoldDB" id="A0AAD4SKC7"/>
<gene>
    <name evidence="1" type="ORF">MKW98_014053</name>
</gene>
<dbReference type="Pfam" id="PF02620">
    <property type="entry name" value="YceD"/>
    <property type="match status" value="1"/>
</dbReference>
<evidence type="ECO:0008006" key="3">
    <source>
        <dbReference type="Google" id="ProtNLM"/>
    </source>
</evidence>
<evidence type="ECO:0000313" key="2">
    <source>
        <dbReference type="Proteomes" id="UP001202328"/>
    </source>
</evidence>
<organism evidence="1 2">
    <name type="scientific">Papaver atlanticum</name>
    <dbReference type="NCBI Taxonomy" id="357466"/>
    <lineage>
        <taxon>Eukaryota</taxon>
        <taxon>Viridiplantae</taxon>
        <taxon>Streptophyta</taxon>
        <taxon>Embryophyta</taxon>
        <taxon>Tracheophyta</taxon>
        <taxon>Spermatophyta</taxon>
        <taxon>Magnoliopsida</taxon>
        <taxon>Ranunculales</taxon>
        <taxon>Papaveraceae</taxon>
        <taxon>Papaveroideae</taxon>
        <taxon>Papaver</taxon>
    </lineage>
</organism>
<accession>A0AAD4SKC7</accession>
<comment type="caution">
    <text evidence="1">The sequence shown here is derived from an EMBL/GenBank/DDBJ whole genome shotgun (WGS) entry which is preliminary data.</text>
</comment>
<proteinExistence type="predicted"/>
<dbReference type="PANTHER" id="PTHR37734">
    <property type="entry name" value="LARGE RIBOSOMAL RNA SUBUNIT ACCUMULATION PROTEIN YCED HOMOLOG 2, CHLOROPLASTIC"/>
    <property type="match status" value="1"/>
</dbReference>
<reference evidence="1" key="1">
    <citation type="submission" date="2022-04" db="EMBL/GenBank/DDBJ databases">
        <title>A functionally conserved STORR gene fusion in Papaver species that diverged 16.8 million years ago.</title>
        <authorList>
            <person name="Catania T."/>
        </authorList>
    </citation>
    <scope>NUCLEOTIDE SEQUENCE</scope>
    <source>
        <strain evidence="1">S-188037</strain>
    </source>
</reference>
<dbReference type="Proteomes" id="UP001202328">
    <property type="component" value="Unassembled WGS sequence"/>
</dbReference>
<evidence type="ECO:0000313" key="1">
    <source>
        <dbReference type="EMBL" id="KAI3909636.1"/>
    </source>
</evidence>
<dbReference type="EMBL" id="JAJJMB010010315">
    <property type="protein sequence ID" value="KAI3909636.1"/>
    <property type="molecule type" value="Genomic_DNA"/>
</dbReference>
<dbReference type="InterPro" id="IPR044985">
    <property type="entry name" value="YceD_plant"/>
</dbReference>